<dbReference type="Proteomes" id="UP000053947">
    <property type="component" value="Unassembled WGS sequence"/>
</dbReference>
<evidence type="ECO:0000313" key="6">
    <source>
        <dbReference type="EMBL" id="KTB48564.1"/>
    </source>
</evidence>
<dbReference type="STRING" id="1217799.DEALK_14100"/>
<keyword evidence="7" id="KW-1185">Reference proteome</keyword>
<keyword evidence="1" id="KW-0805">Transcription regulation</keyword>
<dbReference type="RefSeq" id="WP_058439529.1">
    <property type="nucleotide sequence ID" value="NZ_KQ758903.1"/>
</dbReference>
<dbReference type="Gene3D" id="2.60.120.10">
    <property type="entry name" value="Jelly Rolls"/>
    <property type="match status" value="1"/>
</dbReference>
<dbReference type="SMART" id="SM00419">
    <property type="entry name" value="HTH_CRP"/>
    <property type="match status" value="1"/>
</dbReference>
<organism evidence="6 7">
    <name type="scientific">Dehalogenimonas alkenigignens</name>
    <dbReference type="NCBI Taxonomy" id="1217799"/>
    <lineage>
        <taxon>Bacteria</taxon>
        <taxon>Bacillati</taxon>
        <taxon>Chloroflexota</taxon>
        <taxon>Dehalococcoidia</taxon>
        <taxon>Dehalococcoidales</taxon>
        <taxon>Dehalococcoidaceae</taxon>
        <taxon>Dehalogenimonas</taxon>
    </lineage>
</organism>
<proteinExistence type="predicted"/>
<dbReference type="GO" id="GO:0003700">
    <property type="term" value="F:DNA-binding transcription factor activity"/>
    <property type="evidence" value="ECO:0007669"/>
    <property type="project" value="TreeGrafter"/>
</dbReference>
<sequence>MNLSQAVDALGASFLFSNIGKDAALKLAQSAEELRFGAGDFIFWEGDPPVRFYMLTSGRIKVIKHGSQGRETLVAVFNPGDIFGEVAVFENKPYPSSATASEPSTVLAFNRDSFSCLLTEHPATAMAMIGILSSRLREAQNRLHDLSGKRVEQRLARTLQRLTAKLGTELPFTRRDLADMSGTTIETAVRVLSRFSEMGIITSSRGKVTIKDQARLNAISDDLSQTQ</sequence>
<evidence type="ECO:0000256" key="1">
    <source>
        <dbReference type="ARBA" id="ARBA00023015"/>
    </source>
</evidence>
<protein>
    <submittedName>
        <fullName evidence="6">cAMP-binding protein</fullName>
    </submittedName>
</protein>
<dbReference type="GO" id="GO:0005829">
    <property type="term" value="C:cytosol"/>
    <property type="evidence" value="ECO:0007669"/>
    <property type="project" value="TreeGrafter"/>
</dbReference>
<dbReference type="PANTHER" id="PTHR24567">
    <property type="entry name" value="CRP FAMILY TRANSCRIPTIONAL REGULATORY PROTEIN"/>
    <property type="match status" value="1"/>
</dbReference>
<dbReference type="AlphaFoldDB" id="A0A0W0GJ31"/>
<dbReference type="InterPro" id="IPR050397">
    <property type="entry name" value="Env_Response_Regulators"/>
</dbReference>
<gene>
    <name evidence="6" type="ORF">DEALK_14100</name>
</gene>
<dbReference type="InterPro" id="IPR036388">
    <property type="entry name" value="WH-like_DNA-bd_sf"/>
</dbReference>
<evidence type="ECO:0000259" key="4">
    <source>
        <dbReference type="PROSITE" id="PS50042"/>
    </source>
</evidence>
<dbReference type="OrthoDB" id="156829at2"/>
<accession>A0A0W0GJ31</accession>
<evidence type="ECO:0000256" key="2">
    <source>
        <dbReference type="ARBA" id="ARBA00023125"/>
    </source>
</evidence>
<dbReference type="InterPro" id="IPR000595">
    <property type="entry name" value="cNMP-bd_dom"/>
</dbReference>
<dbReference type="Gene3D" id="1.10.10.10">
    <property type="entry name" value="Winged helix-like DNA-binding domain superfamily/Winged helix DNA-binding domain"/>
    <property type="match status" value="1"/>
</dbReference>
<dbReference type="PROSITE" id="PS51063">
    <property type="entry name" value="HTH_CRP_2"/>
    <property type="match status" value="1"/>
</dbReference>
<evidence type="ECO:0000256" key="3">
    <source>
        <dbReference type="ARBA" id="ARBA00023163"/>
    </source>
</evidence>
<dbReference type="SUPFAM" id="SSF51206">
    <property type="entry name" value="cAMP-binding domain-like"/>
    <property type="match status" value="1"/>
</dbReference>
<evidence type="ECO:0000259" key="5">
    <source>
        <dbReference type="PROSITE" id="PS51063"/>
    </source>
</evidence>
<dbReference type="PRINTS" id="PR00034">
    <property type="entry name" value="HTHCRP"/>
</dbReference>
<keyword evidence="3" id="KW-0804">Transcription</keyword>
<dbReference type="EMBL" id="LFDV01000002">
    <property type="protein sequence ID" value="KTB48564.1"/>
    <property type="molecule type" value="Genomic_DNA"/>
</dbReference>
<dbReference type="CDD" id="cd00038">
    <property type="entry name" value="CAP_ED"/>
    <property type="match status" value="1"/>
</dbReference>
<dbReference type="SMART" id="SM00100">
    <property type="entry name" value="cNMP"/>
    <property type="match status" value="1"/>
</dbReference>
<comment type="caution">
    <text evidence="6">The sequence shown here is derived from an EMBL/GenBank/DDBJ whole genome shotgun (WGS) entry which is preliminary data.</text>
</comment>
<dbReference type="PANTHER" id="PTHR24567:SF26">
    <property type="entry name" value="REGULATORY PROTEIN YEIL"/>
    <property type="match status" value="1"/>
</dbReference>
<dbReference type="InterPro" id="IPR018490">
    <property type="entry name" value="cNMP-bd_dom_sf"/>
</dbReference>
<dbReference type="SUPFAM" id="SSF46785">
    <property type="entry name" value="Winged helix' DNA-binding domain"/>
    <property type="match status" value="1"/>
</dbReference>
<evidence type="ECO:0000313" key="7">
    <source>
        <dbReference type="Proteomes" id="UP000053947"/>
    </source>
</evidence>
<feature type="domain" description="HTH crp-type" evidence="5">
    <location>
        <begin position="149"/>
        <end position="214"/>
    </location>
</feature>
<reference evidence="6 7" key="1">
    <citation type="submission" date="2015-06" db="EMBL/GenBank/DDBJ databases">
        <title>Genome sequence of the organohalide-respiring Dehalogenimonas alkenigignens type strain (IP3-3T).</title>
        <authorList>
            <person name="Key T.A."/>
            <person name="Richmond D.P."/>
            <person name="Bowman K.S."/>
            <person name="Cho Y.-J."/>
            <person name="Chun J."/>
            <person name="da Costa M.S."/>
            <person name="Rainey F.A."/>
            <person name="Moe W.M."/>
        </authorList>
    </citation>
    <scope>NUCLEOTIDE SEQUENCE [LARGE SCALE GENOMIC DNA]</scope>
    <source>
        <strain evidence="6 7">IP3-3</strain>
    </source>
</reference>
<dbReference type="InterPro" id="IPR036390">
    <property type="entry name" value="WH_DNA-bd_sf"/>
</dbReference>
<dbReference type="Pfam" id="PF13545">
    <property type="entry name" value="HTH_Crp_2"/>
    <property type="match status" value="1"/>
</dbReference>
<dbReference type="GO" id="GO:0003677">
    <property type="term" value="F:DNA binding"/>
    <property type="evidence" value="ECO:0007669"/>
    <property type="project" value="UniProtKB-KW"/>
</dbReference>
<feature type="domain" description="Cyclic nucleotide-binding" evidence="4">
    <location>
        <begin position="15"/>
        <end position="118"/>
    </location>
</feature>
<dbReference type="InterPro" id="IPR014710">
    <property type="entry name" value="RmlC-like_jellyroll"/>
</dbReference>
<keyword evidence="2" id="KW-0238">DNA-binding</keyword>
<dbReference type="Pfam" id="PF00027">
    <property type="entry name" value="cNMP_binding"/>
    <property type="match status" value="1"/>
</dbReference>
<dbReference type="PROSITE" id="PS50042">
    <property type="entry name" value="CNMP_BINDING_3"/>
    <property type="match status" value="1"/>
</dbReference>
<name>A0A0W0GJ31_9CHLR</name>
<dbReference type="InterPro" id="IPR012318">
    <property type="entry name" value="HTH_CRP"/>
</dbReference>